<dbReference type="EMBL" id="CM004397">
    <property type="protein sequence ID" value="OAY37652.1"/>
    <property type="molecule type" value="Genomic_DNA"/>
</dbReference>
<evidence type="ECO:0000313" key="1">
    <source>
        <dbReference type="EMBL" id="OAY37652.1"/>
    </source>
</evidence>
<dbReference type="PROSITE" id="PS51257">
    <property type="entry name" value="PROKAR_LIPOPROTEIN"/>
    <property type="match status" value="1"/>
</dbReference>
<dbReference type="AlphaFoldDB" id="A0A2C9V2J1"/>
<sequence length="39" mass="4650">MCFSLRVFPLLPLWLGCLNFMGVFFPSPQCFSRFQSLYR</sequence>
<organism evidence="1">
    <name type="scientific">Manihot esculenta</name>
    <name type="common">Cassava</name>
    <name type="synonym">Jatropha manihot</name>
    <dbReference type="NCBI Taxonomy" id="3983"/>
    <lineage>
        <taxon>Eukaryota</taxon>
        <taxon>Viridiplantae</taxon>
        <taxon>Streptophyta</taxon>
        <taxon>Embryophyta</taxon>
        <taxon>Tracheophyta</taxon>
        <taxon>Spermatophyta</taxon>
        <taxon>Magnoliopsida</taxon>
        <taxon>eudicotyledons</taxon>
        <taxon>Gunneridae</taxon>
        <taxon>Pentapetalae</taxon>
        <taxon>rosids</taxon>
        <taxon>fabids</taxon>
        <taxon>Malpighiales</taxon>
        <taxon>Euphorbiaceae</taxon>
        <taxon>Crotonoideae</taxon>
        <taxon>Manihoteae</taxon>
        <taxon>Manihot</taxon>
    </lineage>
</organism>
<reference evidence="1" key="1">
    <citation type="submission" date="2016-02" db="EMBL/GenBank/DDBJ databases">
        <title>WGS assembly of Manihot esculenta.</title>
        <authorList>
            <person name="Bredeson J.V."/>
            <person name="Prochnik S.E."/>
            <person name="Lyons J.B."/>
            <person name="Schmutz J."/>
            <person name="Grimwood J."/>
            <person name="Vrebalov J."/>
            <person name="Bart R.S."/>
            <person name="Amuge T."/>
            <person name="Ferguson M.E."/>
            <person name="Green R."/>
            <person name="Putnam N."/>
            <person name="Stites J."/>
            <person name="Rounsley S."/>
            <person name="Rokhsar D.S."/>
        </authorList>
    </citation>
    <scope>NUCLEOTIDE SEQUENCE [LARGE SCALE GENOMIC DNA]</scope>
    <source>
        <tissue evidence="1">Leaf</tissue>
    </source>
</reference>
<accession>A0A2C9V2J1</accession>
<name>A0A2C9V2J1_MANES</name>
<gene>
    <name evidence="1" type="ORF">MANES_11G118200</name>
</gene>
<protein>
    <submittedName>
        <fullName evidence="1">Uncharacterized protein</fullName>
    </submittedName>
</protein>
<proteinExistence type="predicted"/>